<proteinExistence type="predicted"/>
<evidence type="ECO:0000313" key="2">
    <source>
        <dbReference type="Proteomes" id="UP000523079"/>
    </source>
</evidence>
<dbReference type="SUPFAM" id="SSF48173">
    <property type="entry name" value="Cryptochrome/photolyase FAD-binding domain"/>
    <property type="match status" value="1"/>
</dbReference>
<dbReference type="RefSeq" id="WP_182560378.1">
    <property type="nucleotide sequence ID" value="NZ_JACGWT010000003.1"/>
</dbReference>
<comment type="caution">
    <text evidence="1">The sequence shown here is derived from an EMBL/GenBank/DDBJ whole genome shotgun (WGS) entry which is preliminary data.</text>
</comment>
<name>A0A7W3IT97_9ACTN</name>
<dbReference type="InterPro" id="IPR007357">
    <property type="entry name" value="PhrB-like"/>
</dbReference>
<keyword evidence="1" id="KW-0456">Lyase</keyword>
<dbReference type="InterPro" id="IPR036134">
    <property type="entry name" value="Crypto/Photolyase_FAD-like_sf"/>
</dbReference>
<evidence type="ECO:0000313" key="1">
    <source>
        <dbReference type="EMBL" id="MBA8794846.1"/>
    </source>
</evidence>
<keyword evidence="2" id="KW-1185">Reference proteome</keyword>
<dbReference type="Gene3D" id="3.40.50.620">
    <property type="entry name" value="HUPs"/>
    <property type="match status" value="1"/>
</dbReference>
<dbReference type="Gene3D" id="1.25.40.80">
    <property type="match status" value="1"/>
</dbReference>
<dbReference type="InterPro" id="IPR014729">
    <property type="entry name" value="Rossmann-like_a/b/a_fold"/>
</dbReference>
<dbReference type="PANTHER" id="PTHR38657:SF1">
    <property type="entry name" value="SLR1343 PROTEIN"/>
    <property type="match status" value="1"/>
</dbReference>
<dbReference type="PANTHER" id="PTHR38657">
    <property type="entry name" value="SLR1343 PROTEIN"/>
    <property type="match status" value="1"/>
</dbReference>
<dbReference type="GO" id="GO:0016829">
    <property type="term" value="F:lyase activity"/>
    <property type="evidence" value="ECO:0007669"/>
    <property type="project" value="UniProtKB-KW"/>
</dbReference>
<dbReference type="AlphaFoldDB" id="A0A7W3IT97"/>
<dbReference type="Gene3D" id="1.10.579.10">
    <property type="entry name" value="DNA Cyclobutane Dipyrimidine Photolyase, subunit A, domain 3"/>
    <property type="match status" value="1"/>
</dbReference>
<accession>A0A7W3IT97</accession>
<dbReference type="EMBL" id="JACGWT010000003">
    <property type="protein sequence ID" value="MBA8794846.1"/>
    <property type="molecule type" value="Genomic_DNA"/>
</dbReference>
<reference evidence="1 2" key="1">
    <citation type="submission" date="2020-07" db="EMBL/GenBank/DDBJ databases">
        <title>Sequencing the genomes of 1000 actinobacteria strains.</title>
        <authorList>
            <person name="Klenk H.-P."/>
        </authorList>
    </citation>
    <scope>NUCLEOTIDE SEQUENCE [LARGE SCALE GENOMIC DNA]</scope>
    <source>
        <strain evidence="1 2">DSM 100723</strain>
    </source>
</reference>
<dbReference type="Proteomes" id="UP000523079">
    <property type="component" value="Unassembled WGS sequence"/>
</dbReference>
<dbReference type="InterPro" id="IPR052551">
    <property type="entry name" value="UV-DNA_repair_photolyase"/>
</dbReference>
<dbReference type="Pfam" id="PF04244">
    <property type="entry name" value="DPRP"/>
    <property type="match status" value="1"/>
</dbReference>
<sequence length="488" mass="56339">MAQRRRWLFGDQLGPHFLDGTRQKVLMIESKRVFARRRFHRQKAHLILSAMRHRADELGRRCDYRRTDTFREALDRIDEPLDVCQPTSWAALHFCDQLATERDLERLPARGFATARQDFAAWADGRQGKRLLMEDFYREARARLDVLMEGSEPVTGQWNYDHDNREPPPRADTLGLPEPYWPTEDAIDDEVRADLDAWEAEGSVSFVGQDAPRTFAATRREALAALHDFVEHRLPTFGTYEDAMLREDRWMSHSMLSAPLNLGLLDPLEVVRAAEDAYREGHAPIAAVEGFVRQLIGWRDYIWNLYWWFGEDYRDRNKLNQRRQLPDWFADLDPSGTDAACLQNAVGSVAETGWAHHIPRLMVLGNYALQQGWKPQAVLDWFHRSFVDGYDWVMVPNVIGMSQHADGGQLATKPYLSGGSYINKMSDFCGSCRYDPKKRVGEDACPFTGGYWRFLHKHRERFAGNHRMAQAIRGLDRLSDLDELLAEG</sequence>
<gene>
    <name evidence="1" type="ORF">FHX74_002465</name>
</gene>
<organism evidence="1 2">
    <name type="scientific">Microlunatus kandeliicorticis</name>
    <dbReference type="NCBI Taxonomy" id="1759536"/>
    <lineage>
        <taxon>Bacteria</taxon>
        <taxon>Bacillati</taxon>
        <taxon>Actinomycetota</taxon>
        <taxon>Actinomycetes</taxon>
        <taxon>Propionibacteriales</taxon>
        <taxon>Propionibacteriaceae</taxon>
        <taxon>Microlunatus</taxon>
    </lineage>
</organism>
<dbReference type="Gene3D" id="1.10.10.1710">
    <property type="entry name" value="Deoxyribodipyrimidine photolyase-related"/>
    <property type="match status" value="1"/>
</dbReference>
<protein>
    <submittedName>
        <fullName evidence="1">Deoxyribodipyrimidine photolyase-related protein</fullName>
    </submittedName>
</protein>